<feature type="compositionally biased region" description="Pro residues" evidence="1">
    <location>
        <begin position="1079"/>
        <end position="1097"/>
    </location>
</feature>
<dbReference type="Proteomes" id="UP000269721">
    <property type="component" value="Unassembled WGS sequence"/>
</dbReference>
<evidence type="ECO:0000313" key="3">
    <source>
        <dbReference type="Proteomes" id="UP000269721"/>
    </source>
</evidence>
<keyword evidence="3" id="KW-1185">Reference proteome</keyword>
<organism evidence="2 3">
    <name type="scientific">Blyttiomyces helicus</name>
    <dbReference type="NCBI Taxonomy" id="388810"/>
    <lineage>
        <taxon>Eukaryota</taxon>
        <taxon>Fungi</taxon>
        <taxon>Fungi incertae sedis</taxon>
        <taxon>Chytridiomycota</taxon>
        <taxon>Chytridiomycota incertae sedis</taxon>
        <taxon>Chytridiomycetes</taxon>
        <taxon>Chytridiomycetes incertae sedis</taxon>
        <taxon>Blyttiomyces</taxon>
    </lineage>
</organism>
<evidence type="ECO:0000256" key="1">
    <source>
        <dbReference type="SAM" id="MobiDB-lite"/>
    </source>
</evidence>
<feature type="compositionally biased region" description="Polar residues" evidence="1">
    <location>
        <begin position="1060"/>
        <end position="1076"/>
    </location>
</feature>
<feature type="compositionally biased region" description="Polar residues" evidence="1">
    <location>
        <begin position="1011"/>
        <end position="1023"/>
    </location>
</feature>
<protein>
    <submittedName>
        <fullName evidence="2">Uncharacterized protein</fullName>
    </submittedName>
</protein>
<proteinExistence type="predicted"/>
<feature type="region of interest" description="Disordered" evidence="1">
    <location>
        <begin position="989"/>
        <end position="1139"/>
    </location>
</feature>
<evidence type="ECO:0000313" key="2">
    <source>
        <dbReference type="EMBL" id="RKO91804.1"/>
    </source>
</evidence>
<feature type="region of interest" description="Disordered" evidence="1">
    <location>
        <begin position="1160"/>
        <end position="1179"/>
    </location>
</feature>
<gene>
    <name evidence="2" type="ORF">BDK51DRAFT_42116</name>
</gene>
<feature type="compositionally biased region" description="Polar residues" evidence="1">
    <location>
        <begin position="1169"/>
        <end position="1179"/>
    </location>
</feature>
<feature type="compositionally biased region" description="Low complexity" evidence="1">
    <location>
        <begin position="1123"/>
        <end position="1136"/>
    </location>
</feature>
<sequence length="1179" mass="131518">MVVWIIINEFRSDIWILTQKVIIPRKEELGLLRYKVEAGALRTAEVGNEVHGRAREMELEMQRGAEALRRIADHDHALEALRALMEASAETVAKRVDMAHIETKQRLDSEARARQQLESGTRDLYGDVRKVLANQEREFADRLDGVRVQVQQTAERERQEREKGYAGLVEQTRAMERGIKDAQVQLADRVSEQVHAIDTTVAGERNERERFQAQMRSDLEEGFKLMQGALAKKAEDMQQQQIDLNHKLELAAKALHKSLLIVDKGGKEALDRVEAVLKAEIQERLLLEERVNTVAEESNQKIELSEKKSLDAGQAARQEIDASISKLEEDLAKTSEHLASSKARSVGDLESQIASLRKRFKEGTADVTTKLKTVDIKMERIRTEQDESITACERRLEQQVAQIRTADQETLRQVHEVELKCTQVQIDVEERLNVRAVQMDQALDAMRGELSNKCSVKDAEECEERAQASAASMQAGISQLVTQLSETRDAINACATRQIVDEVELRAKASIGAVLNKVVLIDEAIIAGKEEMAMRATKREMGEFEDRIRTSLSVLQIRDVGIDERVDRMRDEILDRCTKKGLMDAEERIREQMVGLASHDIEIAEALTSLKDSVSTRATKADFAATDTRVSELTDAITMQLERTNLAVESAKEELSRLTQDDMADMASQIEARLMALQARADSLDTLVETVKLRISDTEVTLRERLREHTRVHENMLSDHRAVIEEVRETAADALAQVTRKVDDIPRQLHAFEAAQKESRRWLDEKMAAESDRNVHMLTEMREGLGTKVSETDFDRLQGEITSAFQKLGAQLEIAAMGNEQLKQRVGEQEAATRERLRETRAAQERALAENAQNLRLWRETAYKRMEELDARLTQYPKKIDAAMSEVKRLRYDLDDKVYAGMGKLEKEVKFLKGEIQSRVSERGLDDVVGSIIAPLNGRLDRLSTMVDDLRAGFEGSPRREVGYMDNIKRQPVAGGPRAMHWNTRLDEPEAATLDQDERPQPSSAVRPEARQSTLGSSTSRPNLFQPVALNSSSSSSIPPLPKPLSNPTLRNDPTPPTAALSTPRLTPQPSSSDLTPNGGPPSMRPRPPLAPTPPRPVLTQGSIPALPIAVDNSAGPRGSKPGSVRTSTSRRSGSSWTAPAVDVQLEQLADLAAANADLKGGGSMVQLPVSSRAASVEY</sequence>
<accession>A0A4P9WGH2</accession>
<dbReference type="OrthoDB" id="2124565at2759"/>
<dbReference type="EMBL" id="KZ994896">
    <property type="protein sequence ID" value="RKO91804.1"/>
    <property type="molecule type" value="Genomic_DNA"/>
</dbReference>
<name>A0A4P9WGH2_9FUNG</name>
<dbReference type="AlphaFoldDB" id="A0A4P9WGH2"/>
<reference evidence="3" key="1">
    <citation type="journal article" date="2018" name="Nat. Microbiol.">
        <title>Leveraging single-cell genomics to expand the fungal tree of life.</title>
        <authorList>
            <person name="Ahrendt S.R."/>
            <person name="Quandt C.A."/>
            <person name="Ciobanu D."/>
            <person name="Clum A."/>
            <person name="Salamov A."/>
            <person name="Andreopoulos B."/>
            <person name="Cheng J.F."/>
            <person name="Woyke T."/>
            <person name="Pelin A."/>
            <person name="Henrissat B."/>
            <person name="Reynolds N.K."/>
            <person name="Benny G.L."/>
            <person name="Smith M.E."/>
            <person name="James T.Y."/>
            <person name="Grigoriev I.V."/>
        </authorList>
    </citation>
    <scope>NUCLEOTIDE SEQUENCE [LARGE SCALE GENOMIC DNA]</scope>
</reference>